<dbReference type="PANTHER" id="PTHR22741">
    <property type="entry name" value="P140CAP/SNIP-RELATED"/>
    <property type="match status" value="1"/>
</dbReference>
<feature type="compositionally biased region" description="Polar residues" evidence="3">
    <location>
        <begin position="70"/>
        <end position="79"/>
    </location>
</feature>
<feature type="compositionally biased region" description="Polar residues" evidence="3">
    <location>
        <begin position="20"/>
        <end position="37"/>
    </location>
</feature>
<evidence type="ECO:0000313" key="5">
    <source>
        <dbReference type="Proteomes" id="UP000695022"/>
    </source>
</evidence>
<dbReference type="InterPro" id="IPR051825">
    <property type="entry name" value="SRCIN1"/>
</dbReference>
<sequence>MDHNAGAKAAIDFPKAWPTNPVNSTHKPKNNPGSNSTEKPKDKAEEEREAFFENLQRKYNYASFMDSKSADSSPTSLGSKSKKQERPTTLPTKKSPLGDDDPGMMSEAETSATGFRRGAKARSSLPIVRSPSKTLERPLGVVFLQFKNETKRALLPNEITSVDTVRALFVRAWPKKLTMEYLEDPNRCIYIHDFNTKDVFYELDDISVDSGKLRDIKDRCLLRIHDRGSGDIEEPLQPPDDLNYFSEPEFDSNYQSQHVHKTSVARSQPYTVRAPVPQPPTSVSQSSGFYGQLQPRGAQAPAPPKPARAQQMPRTTPQGILPPPVTTQPQPVTQQYPTAASLPRGTAPSQTTAVWFESHGLQRPPAPQGYISPQRSGSRSGSVTPRIVDEEARFRVESMEKKLADLTGLVHTALTKGSLSPLEAPGSEVYSMEIVKEKSKSLPPGAKLDVNTAQQTTDIAPKPVPLNKDAISKNEDQQSIAKDKKSEKQGATKDKPKPKLPEKPASLAKAVPAGQKDTKSSRDTQTTPTKEESSKRKAVSGSGYATPQGQHVQYPFSRESLRNLHLRTQELKLEVKTLRRMTQAQAMNMKESIREVSDKIKNMLTVLPLNPDIPLRGDRKKIQQDQESYRQDVDMLEKVLRDLEGAVEELRSDVINRRCRVNMQDVESMAVALSHSSRAIADLKVRFPNLQDQLKTIMDAEMEVVVREEKFLKEEPDRLDNALKRCKRLTGTLFTLKRLASVQEQRAATTSSSAEAAKPDYRASNAQGDKFERNLELAQKALRDTQYMADTEHRLDRAISSLYERTGSSPSDYSPSFDPTRSKTPPRAGTSSDKDDHYSTVKRNLMSPRKDADTIAKVLVSDGSQKFVAATTSQGKDAGAAAASQKPPSSLSSSPGSSFSDALVPNDKRKQPPPPPPRRSRSLTSPLLSPTGMLSPIKEMSPVSGPPGGFGALLDPSMSPTIDKSNISKHGRSQSEPEDFDYTPGRAAAAGGRAHEVIRINAITDDLYTRAPVSSNSSSSESINSQEGTPSKDAAHALSSSRTSRQEMLARKHEELIMKQQALQEQYSRLQKELQKGTALTPTHKVNGDARAQSPKPKTPSAGPADDAAAVATATTQKRTEMKIYETDIL</sequence>
<feature type="compositionally biased region" description="Low complexity" evidence="3">
    <location>
        <begin position="808"/>
        <end position="819"/>
    </location>
</feature>
<feature type="compositionally biased region" description="Low complexity" evidence="3">
    <location>
        <begin position="1014"/>
        <end position="1025"/>
    </location>
</feature>
<feature type="region of interest" description="Disordered" evidence="3">
    <location>
        <begin position="1"/>
        <end position="124"/>
    </location>
</feature>
<evidence type="ECO:0000256" key="2">
    <source>
        <dbReference type="SAM" id="Coils"/>
    </source>
</evidence>
<feature type="compositionally biased region" description="Polar residues" evidence="3">
    <location>
        <begin position="371"/>
        <end position="383"/>
    </location>
</feature>
<feature type="compositionally biased region" description="Basic and acidic residues" evidence="3">
    <location>
        <begin position="470"/>
        <end position="502"/>
    </location>
</feature>
<feature type="region of interest" description="Disordered" evidence="3">
    <location>
        <begin position="1006"/>
        <end position="1053"/>
    </location>
</feature>
<name>A0ABM1E9V5_PRICU</name>
<evidence type="ECO:0000256" key="3">
    <source>
        <dbReference type="SAM" id="MobiDB-lite"/>
    </source>
</evidence>
<feature type="region of interest" description="Disordered" evidence="3">
    <location>
        <begin position="252"/>
        <end position="324"/>
    </location>
</feature>
<dbReference type="GeneID" id="106810203"/>
<feature type="coiled-coil region" evidence="2">
    <location>
        <begin position="619"/>
        <end position="653"/>
    </location>
</feature>
<feature type="region of interest" description="Disordered" evidence="3">
    <location>
        <begin position="744"/>
        <end position="769"/>
    </location>
</feature>
<dbReference type="Proteomes" id="UP000695022">
    <property type="component" value="Unplaced"/>
</dbReference>
<evidence type="ECO:0000259" key="4">
    <source>
        <dbReference type="Pfam" id="PF03915"/>
    </source>
</evidence>
<dbReference type="InterPro" id="IPR022782">
    <property type="entry name" value="AIP3-like_C"/>
</dbReference>
<protein>
    <submittedName>
        <fullName evidence="6">Coiled-coil domain-containing protein AGAP005037-like isoform X1</fullName>
    </submittedName>
</protein>
<dbReference type="RefSeq" id="XP_014668976.1">
    <property type="nucleotide sequence ID" value="XM_014813490.1"/>
</dbReference>
<evidence type="ECO:0000256" key="1">
    <source>
        <dbReference type="ARBA" id="ARBA00023054"/>
    </source>
</evidence>
<feature type="compositionally biased region" description="Low complexity" evidence="3">
    <location>
        <begin position="876"/>
        <end position="903"/>
    </location>
</feature>
<reference evidence="6" key="1">
    <citation type="submission" date="2025-08" db="UniProtKB">
        <authorList>
            <consortium name="RefSeq"/>
        </authorList>
    </citation>
    <scope>IDENTIFICATION</scope>
</reference>
<feature type="compositionally biased region" description="Low complexity" evidence="3">
    <location>
        <begin position="1105"/>
        <end position="1115"/>
    </location>
</feature>
<dbReference type="Gene3D" id="1.20.58.1540">
    <property type="entry name" value="Actin interacting protein 3, C-terminal domain"/>
    <property type="match status" value="1"/>
</dbReference>
<feature type="region of interest" description="Disordered" evidence="3">
    <location>
        <begin position="1068"/>
        <end position="1115"/>
    </location>
</feature>
<evidence type="ECO:0000313" key="6">
    <source>
        <dbReference type="RefSeq" id="XP_014668976.1"/>
    </source>
</evidence>
<feature type="region of interest" description="Disordered" evidence="3">
    <location>
        <begin position="438"/>
        <end position="554"/>
    </location>
</feature>
<feature type="region of interest" description="Disordered" evidence="3">
    <location>
        <begin position="362"/>
        <end position="384"/>
    </location>
</feature>
<feature type="compositionally biased region" description="Low complexity" evidence="3">
    <location>
        <begin position="747"/>
        <end position="756"/>
    </location>
</feature>
<feature type="compositionally biased region" description="Basic and acidic residues" evidence="3">
    <location>
        <begin position="38"/>
        <end position="51"/>
    </location>
</feature>
<keyword evidence="5" id="KW-1185">Reference proteome</keyword>
<feature type="compositionally biased region" description="Basic and acidic residues" evidence="3">
    <location>
        <begin position="1044"/>
        <end position="1053"/>
    </location>
</feature>
<organism evidence="5 6">
    <name type="scientific">Priapulus caudatus</name>
    <name type="common">Priapulid worm</name>
    <dbReference type="NCBI Taxonomy" id="37621"/>
    <lineage>
        <taxon>Eukaryota</taxon>
        <taxon>Metazoa</taxon>
        <taxon>Ecdysozoa</taxon>
        <taxon>Scalidophora</taxon>
        <taxon>Priapulida</taxon>
        <taxon>Priapulimorpha</taxon>
        <taxon>Priapulimorphida</taxon>
        <taxon>Priapulidae</taxon>
        <taxon>Priapulus</taxon>
    </lineage>
</organism>
<gene>
    <name evidence="6" type="primary">LOC106810203</name>
</gene>
<dbReference type="Pfam" id="PF03915">
    <property type="entry name" value="AIP3"/>
    <property type="match status" value="1"/>
</dbReference>
<feature type="region of interest" description="Disordered" evidence="3">
    <location>
        <begin position="876"/>
        <end position="993"/>
    </location>
</feature>
<feature type="region of interest" description="Disordered" evidence="3">
    <location>
        <begin position="804"/>
        <end position="847"/>
    </location>
</feature>
<accession>A0ABM1E9V5</accession>
<feature type="domain" description="Actin interacting protein 3-like C-terminal" evidence="4">
    <location>
        <begin position="509"/>
        <end position="760"/>
    </location>
</feature>
<feature type="compositionally biased region" description="Low complexity" evidence="3">
    <location>
        <begin position="922"/>
        <end position="931"/>
    </location>
</feature>
<keyword evidence="1 2" id="KW-0175">Coiled coil</keyword>
<feature type="compositionally biased region" description="Low complexity" evidence="3">
    <location>
        <begin position="281"/>
        <end position="300"/>
    </location>
</feature>
<dbReference type="PANTHER" id="PTHR22741:SF10">
    <property type="entry name" value="COILED-COIL DOMAIN-CONTAINING PROTEIN CG32809"/>
    <property type="match status" value="1"/>
</dbReference>
<proteinExistence type="predicted"/>